<evidence type="ECO:0000256" key="1">
    <source>
        <dbReference type="ARBA" id="ARBA00022448"/>
    </source>
</evidence>
<keyword evidence="3 5" id="KW-0067">ATP-binding</keyword>
<dbReference type="Proteomes" id="UP000326202">
    <property type="component" value="Chromosome"/>
</dbReference>
<dbReference type="KEGG" id="htq:FRZ44_02660"/>
<dbReference type="AlphaFoldDB" id="A0A5J6MJT8"/>
<dbReference type="PANTHER" id="PTHR42781:SF4">
    <property type="entry name" value="SPERMIDINE_PUTRESCINE IMPORT ATP-BINDING PROTEIN POTA"/>
    <property type="match status" value="1"/>
</dbReference>
<reference evidence="5 6" key="1">
    <citation type="submission" date="2019-08" db="EMBL/GenBank/DDBJ databases">
        <title>Hyperibacter terrae gen. nov., sp. nov. and Hyperibacter viscosus sp. nov., two new members in the family Rhodospirillaceae isolated from the rhizosphere of Hypericum perforatum.</title>
        <authorList>
            <person name="Noviana Z."/>
        </authorList>
    </citation>
    <scope>NUCLEOTIDE SEQUENCE [LARGE SCALE GENOMIC DNA]</scope>
    <source>
        <strain evidence="5 6">R5913</strain>
    </source>
</reference>
<dbReference type="InterPro" id="IPR003593">
    <property type="entry name" value="AAA+_ATPase"/>
</dbReference>
<proteinExistence type="predicted"/>
<dbReference type="PANTHER" id="PTHR42781">
    <property type="entry name" value="SPERMIDINE/PUTRESCINE IMPORT ATP-BINDING PROTEIN POTA"/>
    <property type="match status" value="1"/>
</dbReference>
<dbReference type="Pfam" id="PF00005">
    <property type="entry name" value="ABC_tran"/>
    <property type="match status" value="1"/>
</dbReference>
<feature type="domain" description="ABC transporter" evidence="4">
    <location>
        <begin position="14"/>
        <end position="245"/>
    </location>
</feature>
<dbReference type="Gene3D" id="2.40.50.100">
    <property type="match status" value="1"/>
</dbReference>
<evidence type="ECO:0000256" key="3">
    <source>
        <dbReference type="ARBA" id="ARBA00022840"/>
    </source>
</evidence>
<sequence length="383" mass="41865">MTSAPVSDASTPILVVREATRRFGLVTALDRASLTVPRGQFLTLLGPSGSGKTTLLRIIAGLEEPTEIAELRIAELDVRGIPANHRNVATVFQHYGLFPHMSVGQNIEYGLLVRKRPAAERRRRAMEALELVRLPDKYERRVHQLSGGERQRVALARALVTEPEILLLDEPLGALDERLRRDMQVELLRLQRALGMTFILVTHSQEEALTMSDRIVLLNRGRIVQDGAPRELFECPASRFVAEFMGAENVFQGKVIAGADGFVSLLVGETVLRGRALPGSRLTPGTEAFLAVRAEHVQLATVGADRAGENLLPCQARLNIYKGNYHDTELDTPIGVVVSRQWDDTQSRQGKFAVWQASHCVIGPTGPNSPAAQGPGVTMGGKA</sequence>
<dbReference type="SUPFAM" id="SSF50331">
    <property type="entry name" value="MOP-like"/>
    <property type="match status" value="1"/>
</dbReference>
<name>A0A5J6MJT8_9PROT</name>
<evidence type="ECO:0000313" key="5">
    <source>
        <dbReference type="EMBL" id="QEX14986.1"/>
    </source>
</evidence>
<dbReference type="InterPro" id="IPR017871">
    <property type="entry name" value="ABC_transporter-like_CS"/>
</dbReference>
<dbReference type="SUPFAM" id="SSF52540">
    <property type="entry name" value="P-loop containing nucleoside triphosphate hydrolases"/>
    <property type="match status" value="1"/>
</dbReference>
<dbReference type="OrthoDB" id="9802264at2"/>
<dbReference type="PROSITE" id="PS50893">
    <property type="entry name" value="ABC_TRANSPORTER_2"/>
    <property type="match status" value="1"/>
</dbReference>
<dbReference type="InterPro" id="IPR003439">
    <property type="entry name" value="ABC_transporter-like_ATP-bd"/>
</dbReference>
<dbReference type="InterPro" id="IPR050093">
    <property type="entry name" value="ABC_SmlMolc_Importer"/>
</dbReference>
<dbReference type="Gene3D" id="3.40.50.300">
    <property type="entry name" value="P-loop containing nucleotide triphosphate hydrolases"/>
    <property type="match status" value="1"/>
</dbReference>
<dbReference type="GO" id="GO:0016887">
    <property type="term" value="F:ATP hydrolysis activity"/>
    <property type="evidence" value="ECO:0007669"/>
    <property type="project" value="InterPro"/>
</dbReference>
<evidence type="ECO:0000313" key="6">
    <source>
        <dbReference type="Proteomes" id="UP000326202"/>
    </source>
</evidence>
<protein>
    <submittedName>
        <fullName evidence="5">Spermidine/putrescine import ATP-binding protein PotA</fullName>
    </submittedName>
</protein>
<dbReference type="InterPro" id="IPR008995">
    <property type="entry name" value="Mo/tungstate-bd_C_term_dom"/>
</dbReference>
<keyword evidence="6" id="KW-1185">Reference proteome</keyword>
<evidence type="ECO:0000259" key="4">
    <source>
        <dbReference type="PROSITE" id="PS50893"/>
    </source>
</evidence>
<dbReference type="GO" id="GO:0015697">
    <property type="term" value="P:quaternary ammonium group transport"/>
    <property type="evidence" value="ECO:0007669"/>
    <property type="project" value="UniProtKB-ARBA"/>
</dbReference>
<dbReference type="InterPro" id="IPR027417">
    <property type="entry name" value="P-loop_NTPase"/>
</dbReference>
<dbReference type="EMBL" id="CP042906">
    <property type="protein sequence ID" value="QEX14986.1"/>
    <property type="molecule type" value="Genomic_DNA"/>
</dbReference>
<dbReference type="GO" id="GO:0005524">
    <property type="term" value="F:ATP binding"/>
    <property type="evidence" value="ECO:0007669"/>
    <property type="project" value="UniProtKB-KW"/>
</dbReference>
<dbReference type="FunFam" id="3.40.50.300:FF:000425">
    <property type="entry name" value="Probable ABC transporter, ATP-binding subunit"/>
    <property type="match status" value="1"/>
</dbReference>
<gene>
    <name evidence="5" type="primary">potA</name>
    <name evidence="5" type="ORF">FRZ44_02660</name>
</gene>
<keyword evidence="1" id="KW-0813">Transport</keyword>
<organism evidence="5 6">
    <name type="scientific">Hypericibacter terrae</name>
    <dbReference type="NCBI Taxonomy" id="2602015"/>
    <lineage>
        <taxon>Bacteria</taxon>
        <taxon>Pseudomonadati</taxon>
        <taxon>Pseudomonadota</taxon>
        <taxon>Alphaproteobacteria</taxon>
        <taxon>Rhodospirillales</taxon>
        <taxon>Dongiaceae</taxon>
        <taxon>Hypericibacter</taxon>
    </lineage>
</organism>
<keyword evidence="2" id="KW-0547">Nucleotide-binding</keyword>
<evidence type="ECO:0000256" key="2">
    <source>
        <dbReference type="ARBA" id="ARBA00022741"/>
    </source>
</evidence>
<accession>A0A5J6MJT8</accession>
<dbReference type="PROSITE" id="PS00211">
    <property type="entry name" value="ABC_TRANSPORTER_1"/>
    <property type="match status" value="1"/>
</dbReference>
<dbReference type="SMART" id="SM00382">
    <property type="entry name" value="AAA"/>
    <property type="match status" value="1"/>
</dbReference>